<accession>A0A9Q1A4M6</accession>
<proteinExistence type="predicted"/>
<protein>
    <submittedName>
        <fullName evidence="1">Uncharacterized protein</fullName>
    </submittedName>
</protein>
<evidence type="ECO:0000313" key="2">
    <source>
        <dbReference type="Proteomes" id="UP001151752"/>
    </source>
</evidence>
<name>A0A9Q1A4M6_9ROSI</name>
<dbReference type="Proteomes" id="UP001151752">
    <property type="component" value="Chromosome 13"/>
</dbReference>
<organism evidence="1 2">
    <name type="scientific">Salix koriyanagi</name>
    <dbReference type="NCBI Taxonomy" id="2511006"/>
    <lineage>
        <taxon>Eukaryota</taxon>
        <taxon>Viridiplantae</taxon>
        <taxon>Streptophyta</taxon>
        <taxon>Embryophyta</taxon>
        <taxon>Tracheophyta</taxon>
        <taxon>Spermatophyta</taxon>
        <taxon>Magnoliopsida</taxon>
        <taxon>eudicotyledons</taxon>
        <taxon>Gunneridae</taxon>
        <taxon>Pentapetalae</taxon>
        <taxon>rosids</taxon>
        <taxon>fabids</taxon>
        <taxon>Malpighiales</taxon>
        <taxon>Salicaceae</taxon>
        <taxon>Saliceae</taxon>
        <taxon>Salix</taxon>
    </lineage>
</organism>
<gene>
    <name evidence="1" type="ORF">OIU74_027270</name>
</gene>
<reference evidence="1" key="2">
    <citation type="journal article" date="2023" name="Int. J. Mol. Sci.">
        <title>De Novo Assembly and Annotation of 11 Diverse Shrub Willow (Salix) Genomes Reveals Novel Gene Organization in Sex-Linked Regions.</title>
        <authorList>
            <person name="Hyden B."/>
            <person name="Feng K."/>
            <person name="Yates T.B."/>
            <person name="Jawdy S."/>
            <person name="Cereghino C."/>
            <person name="Smart L.B."/>
            <person name="Muchero W."/>
        </authorList>
    </citation>
    <scope>NUCLEOTIDE SEQUENCE</scope>
    <source>
        <tissue evidence="1">Shoot tip</tissue>
    </source>
</reference>
<keyword evidence="2" id="KW-1185">Reference proteome</keyword>
<evidence type="ECO:0000313" key="1">
    <source>
        <dbReference type="EMBL" id="KAJ6758145.1"/>
    </source>
</evidence>
<sequence length="34" mass="3652">MGVYILALKSLVQSSSTKCPHSMTKEIAGVQIQC</sequence>
<dbReference type="AlphaFoldDB" id="A0A9Q1A4M6"/>
<comment type="caution">
    <text evidence="1">The sequence shown here is derived from an EMBL/GenBank/DDBJ whole genome shotgun (WGS) entry which is preliminary data.</text>
</comment>
<dbReference type="EMBL" id="JAPFFM010000007">
    <property type="protein sequence ID" value="KAJ6758145.1"/>
    <property type="molecule type" value="Genomic_DNA"/>
</dbReference>
<reference evidence="1" key="1">
    <citation type="submission" date="2022-11" db="EMBL/GenBank/DDBJ databases">
        <authorList>
            <person name="Hyden B.L."/>
            <person name="Feng K."/>
            <person name="Yates T."/>
            <person name="Jawdy S."/>
            <person name="Smart L.B."/>
            <person name="Muchero W."/>
        </authorList>
    </citation>
    <scope>NUCLEOTIDE SEQUENCE</scope>
    <source>
        <tissue evidence="1">Shoot tip</tissue>
    </source>
</reference>